<keyword evidence="3" id="KW-1185">Reference proteome</keyword>
<dbReference type="Proteomes" id="UP000766486">
    <property type="component" value="Unassembled WGS sequence"/>
</dbReference>
<feature type="chain" id="PRO_5047548618" description="GPI anchored serine-rich protein" evidence="1">
    <location>
        <begin position="18"/>
        <end position="170"/>
    </location>
</feature>
<evidence type="ECO:0008006" key="4">
    <source>
        <dbReference type="Google" id="ProtNLM"/>
    </source>
</evidence>
<evidence type="ECO:0000256" key="1">
    <source>
        <dbReference type="SAM" id="SignalP"/>
    </source>
</evidence>
<comment type="caution">
    <text evidence="2">The sequence shown here is derived from an EMBL/GenBank/DDBJ whole genome shotgun (WGS) entry which is preliminary data.</text>
</comment>
<accession>A0ABY6TR66</accession>
<gene>
    <name evidence="2" type="ORF">CLO192961_LOCUS24201</name>
</gene>
<name>A0ABY6TR66_BIOOC</name>
<proteinExistence type="predicted"/>
<dbReference type="EMBL" id="CABFNS010000152">
    <property type="protein sequence ID" value="VUC20517.1"/>
    <property type="molecule type" value="Genomic_DNA"/>
</dbReference>
<feature type="signal peptide" evidence="1">
    <location>
        <begin position="1"/>
        <end position="17"/>
    </location>
</feature>
<evidence type="ECO:0000313" key="3">
    <source>
        <dbReference type="Proteomes" id="UP000766486"/>
    </source>
</evidence>
<sequence length="170" mass="16582">MRFSVGIVAVSAALASASIAPSGNPVGSDETTTLTSTTYKTTTVTECAPTVTDCPLRSSTQVPVVTIPTSTPVPVVTPSPSSVYTPSSSKVTPSSSAVSSNAPHWSVNTTSPTFAPTGGVSTTIIPTTSAAATTGNNSPNQPSTSAVPTAGASGLAASGLLAIAAFVALL</sequence>
<reference evidence="2 3" key="1">
    <citation type="submission" date="2019-06" db="EMBL/GenBank/DDBJ databases">
        <authorList>
            <person name="Broberg M."/>
        </authorList>
    </citation>
    <scope>NUCLEOTIDE SEQUENCE [LARGE SCALE GENOMIC DNA]</scope>
</reference>
<evidence type="ECO:0000313" key="2">
    <source>
        <dbReference type="EMBL" id="VUC20517.1"/>
    </source>
</evidence>
<keyword evidence="1" id="KW-0732">Signal</keyword>
<protein>
    <recommendedName>
        <fullName evidence="4">GPI anchored serine-rich protein</fullName>
    </recommendedName>
</protein>
<organism evidence="2 3">
    <name type="scientific">Bionectria ochroleuca</name>
    <name type="common">Gliocladium roseum</name>
    <dbReference type="NCBI Taxonomy" id="29856"/>
    <lineage>
        <taxon>Eukaryota</taxon>
        <taxon>Fungi</taxon>
        <taxon>Dikarya</taxon>
        <taxon>Ascomycota</taxon>
        <taxon>Pezizomycotina</taxon>
        <taxon>Sordariomycetes</taxon>
        <taxon>Hypocreomycetidae</taxon>
        <taxon>Hypocreales</taxon>
        <taxon>Bionectriaceae</taxon>
        <taxon>Clonostachys</taxon>
    </lineage>
</organism>